<evidence type="ECO:0000256" key="1">
    <source>
        <dbReference type="ARBA" id="ARBA00022598"/>
    </source>
</evidence>
<dbReference type="GO" id="GO:0006423">
    <property type="term" value="P:cysteinyl-tRNA aminoacylation"/>
    <property type="evidence" value="ECO:0007669"/>
    <property type="project" value="TreeGrafter"/>
</dbReference>
<dbReference type="Gene3D" id="3.40.50.620">
    <property type="entry name" value="HUPs"/>
    <property type="match status" value="1"/>
</dbReference>
<evidence type="ECO:0000256" key="2">
    <source>
        <dbReference type="ARBA" id="ARBA00022741"/>
    </source>
</evidence>
<evidence type="ECO:0000259" key="4">
    <source>
        <dbReference type="Pfam" id="PF01406"/>
    </source>
</evidence>
<dbReference type="InterPro" id="IPR032678">
    <property type="entry name" value="tRNA-synt_1_cat_dom"/>
</dbReference>
<protein>
    <recommendedName>
        <fullName evidence="4">tRNA synthetases class I catalytic domain-containing protein</fullName>
    </recommendedName>
</protein>
<feature type="non-terminal residue" evidence="5">
    <location>
        <position position="95"/>
    </location>
</feature>
<dbReference type="InterPro" id="IPR024909">
    <property type="entry name" value="Cys-tRNA/MSH_ligase"/>
</dbReference>
<dbReference type="PANTHER" id="PTHR10890">
    <property type="entry name" value="CYSTEINYL-TRNA SYNTHETASE"/>
    <property type="match status" value="1"/>
</dbReference>
<evidence type="ECO:0000313" key="5">
    <source>
        <dbReference type="EMBL" id="SVD77037.1"/>
    </source>
</evidence>
<evidence type="ECO:0000256" key="3">
    <source>
        <dbReference type="ARBA" id="ARBA00022840"/>
    </source>
</evidence>
<keyword evidence="1" id="KW-0436">Ligase</keyword>
<name>A0A382Y106_9ZZZZ</name>
<reference evidence="5" key="1">
    <citation type="submission" date="2018-05" db="EMBL/GenBank/DDBJ databases">
        <authorList>
            <person name="Lanie J.A."/>
            <person name="Ng W.-L."/>
            <person name="Kazmierczak K.M."/>
            <person name="Andrzejewski T.M."/>
            <person name="Davidsen T.M."/>
            <person name="Wayne K.J."/>
            <person name="Tettelin H."/>
            <person name="Glass J.I."/>
            <person name="Rusch D."/>
            <person name="Podicherti R."/>
            <person name="Tsui H.-C.T."/>
            <person name="Winkler M.E."/>
        </authorList>
    </citation>
    <scope>NUCLEOTIDE SEQUENCE</scope>
</reference>
<dbReference type="EMBL" id="UINC01172129">
    <property type="protein sequence ID" value="SVD77037.1"/>
    <property type="molecule type" value="Genomic_DNA"/>
</dbReference>
<organism evidence="5">
    <name type="scientific">marine metagenome</name>
    <dbReference type="NCBI Taxonomy" id="408172"/>
    <lineage>
        <taxon>unclassified sequences</taxon>
        <taxon>metagenomes</taxon>
        <taxon>ecological metagenomes</taxon>
    </lineage>
</organism>
<dbReference type="GO" id="GO:0005737">
    <property type="term" value="C:cytoplasm"/>
    <property type="evidence" value="ECO:0007669"/>
    <property type="project" value="TreeGrafter"/>
</dbReference>
<dbReference type="PRINTS" id="PR00983">
    <property type="entry name" value="TRNASYNTHCYS"/>
</dbReference>
<sequence length="95" mass="10962">MSLKLFDTLTRSPKEFEPSNPPDVLLYACGPTVYDHAHIGNYRSFLVYDLLHRYLAWSGYKVRFVMNLTDVDDKTILRASEADQNIKEYTGPFGK</sequence>
<dbReference type="AlphaFoldDB" id="A0A382Y106"/>
<dbReference type="GO" id="GO:0004817">
    <property type="term" value="F:cysteine-tRNA ligase activity"/>
    <property type="evidence" value="ECO:0007669"/>
    <property type="project" value="TreeGrafter"/>
</dbReference>
<dbReference type="InterPro" id="IPR014729">
    <property type="entry name" value="Rossmann-like_a/b/a_fold"/>
</dbReference>
<dbReference type="SUPFAM" id="SSF52374">
    <property type="entry name" value="Nucleotidylyl transferase"/>
    <property type="match status" value="1"/>
</dbReference>
<gene>
    <name evidence="5" type="ORF">METZ01_LOCUS429891</name>
</gene>
<dbReference type="Pfam" id="PF01406">
    <property type="entry name" value="tRNA-synt_1e"/>
    <property type="match status" value="1"/>
</dbReference>
<dbReference type="GO" id="GO:0005524">
    <property type="term" value="F:ATP binding"/>
    <property type="evidence" value="ECO:0007669"/>
    <property type="project" value="UniProtKB-KW"/>
</dbReference>
<keyword evidence="2" id="KW-0547">Nucleotide-binding</keyword>
<accession>A0A382Y106</accession>
<proteinExistence type="predicted"/>
<feature type="domain" description="tRNA synthetases class I catalytic" evidence="4">
    <location>
        <begin position="16"/>
        <end position="89"/>
    </location>
</feature>
<keyword evidence="3" id="KW-0067">ATP-binding</keyword>
<dbReference type="PANTHER" id="PTHR10890:SF3">
    <property type="entry name" value="CYSTEINE--TRNA LIGASE, CYTOPLASMIC"/>
    <property type="match status" value="1"/>
</dbReference>